<dbReference type="InterPro" id="IPR001789">
    <property type="entry name" value="Sig_transdc_resp-reg_receiver"/>
</dbReference>
<dbReference type="SMART" id="SM00448">
    <property type="entry name" value="REC"/>
    <property type="match status" value="1"/>
</dbReference>
<dbReference type="Proteomes" id="UP001501508">
    <property type="component" value="Unassembled WGS sequence"/>
</dbReference>
<comment type="caution">
    <text evidence="4">The sequence shown here is derived from an EMBL/GenBank/DDBJ whole genome shotgun (WGS) entry which is preliminary data.</text>
</comment>
<dbReference type="PANTHER" id="PTHR37299">
    <property type="entry name" value="TRANSCRIPTIONAL REGULATOR-RELATED"/>
    <property type="match status" value="1"/>
</dbReference>
<protein>
    <submittedName>
        <fullName evidence="4">LytTR family DNA-binding domain-containing protein</fullName>
    </submittedName>
</protein>
<dbReference type="SUPFAM" id="SSF52172">
    <property type="entry name" value="CheY-like"/>
    <property type="match status" value="1"/>
</dbReference>
<evidence type="ECO:0000259" key="2">
    <source>
        <dbReference type="PROSITE" id="PS50110"/>
    </source>
</evidence>
<dbReference type="PROSITE" id="PS50110">
    <property type="entry name" value="RESPONSE_REGULATORY"/>
    <property type="match status" value="1"/>
</dbReference>
<organism evidence="4 5">
    <name type="scientific">Ravibacter arvi</name>
    <dbReference type="NCBI Taxonomy" id="2051041"/>
    <lineage>
        <taxon>Bacteria</taxon>
        <taxon>Pseudomonadati</taxon>
        <taxon>Bacteroidota</taxon>
        <taxon>Cytophagia</taxon>
        <taxon>Cytophagales</taxon>
        <taxon>Spirosomataceae</taxon>
        <taxon>Ravibacter</taxon>
    </lineage>
</organism>
<dbReference type="InterPro" id="IPR007492">
    <property type="entry name" value="LytTR_DNA-bd_dom"/>
</dbReference>
<keyword evidence="1" id="KW-0597">Phosphoprotein</keyword>
<reference evidence="5" key="1">
    <citation type="journal article" date="2019" name="Int. J. Syst. Evol. Microbiol.">
        <title>The Global Catalogue of Microorganisms (GCM) 10K type strain sequencing project: providing services to taxonomists for standard genome sequencing and annotation.</title>
        <authorList>
            <consortium name="The Broad Institute Genomics Platform"/>
            <consortium name="The Broad Institute Genome Sequencing Center for Infectious Disease"/>
            <person name="Wu L."/>
            <person name="Ma J."/>
        </authorList>
    </citation>
    <scope>NUCLEOTIDE SEQUENCE [LARGE SCALE GENOMIC DNA]</scope>
    <source>
        <strain evidence="5">JCM 31920</strain>
    </source>
</reference>
<keyword evidence="4" id="KW-0238">DNA-binding</keyword>
<dbReference type="SMART" id="SM00850">
    <property type="entry name" value="LytTR"/>
    <property type="match status" value="1"/>
</dbReference>
<dbReference type="PANTHER" id="PTHR37299:SF1">
    <property type="entry name" value="STAGE 0 SPORULATION PROTEIN A HOMOLOG"/>
    <property type="match status" value="1"/>
</dbReference>
<dbReference type="Pfam" id="PF04397">
    <property type="entry name" value="LytTR"/>
    <property type="match status" value="1"/>
</dbReference>
<dbReference type="PROSITE" id="PS50930">
    <property type="entry name" value="HTH_LYTTR"/>
    <property type="match status" value="1"/>
</dbReference>
<dbReference type="RefSeq" id="WP_345030545.1">
    <property type="nucleotide sequence ID" value="NZ_BAABEY010000026.1"/>
</dbReference>
<feature type="domain" description="Response regulatory" evidence="2">
    <location>
        <begin position="4"/>
        <end position="115"/>
    </location>
</feature>
<gene>
    <name evidence="4" type="ORF">GCM10023091_29520</name>
</gene>
<name>A0ABP8M4H5_9BACT</name>
<dbReference type="Gene3D" id="2.40.50.1020">
    <property type="entry name" value="LytTr DNA-binding domain"/>
    <property type="match status" value="1"/>
</dbReference>
<dbReference type="InterPro" id="IPR046947">
    <property type="entry name" value="LytR-like"/>
</dbReference>
<evidence type="ECO:0000313" key="4">
    <source>
        <dbReference type="EMBL" id="GAA4442526.1"/>
    </source>
</evidence>
<evidence type="ECO:0000259" key="3">
    <source>
        <dbReference type="PROSITE" id="PS50930"/>
    </source>
</evidence>
<dbReference type="Pfam" id="PF00072">
    <property type="entry name" value="Response_reg"/>
    <property type="match status" value="1"/>
</dbReference>
<dbReference type="GO" id="GO:0003677">
    <property type="term" value="F:DNA binding"/>
    <property type="evidence" value="ECO:0007669"/>
    <property type="project" value="UniProtKB-KW"/>
</dbReference>
<dbReference type="EMBL" id="BAABEY010000026">
    <property type="protein sequence ID" value="GAA4442526.1"/>
    <property type="molecule type" value="Genomic_DNA"/>
</dbReference>
<keyword evidence="5" id="KW-1185">Reference proteome</keyword>
<proteinExistence type="predicted"/>
<feature type="domain" description="HTH LytTR-type" evidence="3">
    <location>
        <begin position="142"/>
        <end position="210"/>
    </location>
</feature>
<sequence length="250" mass="28359">MSIRTLIVDDEPHAVEVIKKYVAQIPGLELLATFSNAIQAFQELKKNNVDLIFLDISMPGLSGTDLVRSLQKPPLVIFTTAYQEYAVEGFELNAVDYLLKPIPFDRFLRAVDKVMSLHQLQAAGQPLPEIPAPAAASQPFYIYMRIDRQLIKLDTDEILWIESLKDYIKVVSKKGTYLTKQKISSVENLLPIRAFLRVHRSFIVPLNKVKGYNPNYLVVENTRIPIGRNYKQACLEKFNPANQNAPVFIG</sequence>
<feature type="modified residue" description="4-aspartylphosphate" evidence="1">
    <location>
        <position position="55"/>
    </location>
</feature>
<dbReference type="Gene3D" id="3.40.50.2300">
    <property type="match status" value="1"/>
</dbReference>
<dbReference type="InterPro" id="IPR011006">
    <property type="entry name" value="CheY-like_superfamily"/>
</dbReference>
<accession>A0ABP8M4H5</accession>
<evidence type="ECO:0000313" key="5">
    <source>
        <dbReference type="Proteomes" id="UP001501508"/>
    </source>
</evidence>
<evidence type="ECO:0000256" key="1">
    <source>
        <dbReference type="PROSITE-ProRule" id="PRU00169"/>
    </source>
</evidence>